<gene>
    <name evidence="2" type="ORF">CKQ53_15090</name>
</gene>
<dbReference type="AlphaFoldDB" id="A0AAD0SN00"/>
<sequence length="163" mass="18899">MLTRRNFLFISAGVMLSGCHIGKNTRSAKTKTRIVVVSDGHYGQENTAYDHNFTRMVDEVNAFNAKKPIDFLVFNGDLIHNEPRFLAPARAHLDRLDIPYFVTRGNHDRVTEDLWVAQFHQPFNHSRVLRNDAFLFMDTSDLTGTYRCPDLSWLNEKLEQQKD</sequence>
<evidence type="ECO:0000259" key="1">
    <source>
        <dbReference type="Pfam" id="PF00149"/>
    </source>
</evidence>
<dbReference type="SUPFAM" id="SSF56300">
    <property type="entry name" value="Metallo-dependent phosphatases"/>
    <property type="match status" value="1"/>
</dbReference>
<dbReference type="InterPro" id="IPR004843">
    <property type="entry name" value="Calcineurin-like_PHP"/>
</dbReference>
<organism evidence="2 3">
    <name type="scientific">Lonsdalea britannica</name>
    <dbReference type="NCBI Taxonomy" id="1082704"/>
    <lineage>
        <taxon>Bacteria</taxon>
        <taxon>Pseudomonadati</taxon>
        <taxon>Pseudomonadota</taxon>
        <taxon>Gammaproteobacteria</taxon>
        <taxon>Enterobacterales</taxon>
        <taxon>Pectobacteriaceae</taxon>
        <taxon>Lonsdalea</taxon>
    </lineage>
</organism>
<dbReference type="InterPro" id="IPR029052">
    <property type="entry name" value="Metallo-depent_PP-like"/>
</dbReference>
<evidence type="ECO:0000313" key="3">
    <source>
        <dbReference type="Proteomes" id="UP000263881"/>
    </source>
</evidence>
<evidence type="ECO:0000313" key="2">
    <source>
        <dbReference type="EMBL" id="AXW88163.1"/>
    </source>
</evidence>
<keyword evidence="3" id="KW-1185">Reference proteome</keyword>
<dbReference type="RefSeq" id="WP_094117515.1">
    <property type="nucleotide sequence ID" value="NZ_CP023009.1"/>
</dbReference>
<feature type="domain" description="Calcineurin-like phosphoesterase" evidence="1">
    <location>
        <begin position="33"/>
        <end position="141"/>
    </location>
</feature>
<dbReference type="PROSITE" id="PS51257">
    <property type="entry name" value="PROKAR_LIPOPROTEIN"/>
    <property type="match status" value="1"/>
</dbReference>
<proteinExistence type="predicted"/>
<dbReference type="EMBL" id="CP023009">
    <property type="protein sequence ID" value="AXW88163.1"/>
    <property type="molecule type" value="Genomic_DNA"/>
</dbReference>
<accession>A0AAD0SN00</accession>
<dbReference type="Gene3D" id="3.60.21.10">
    <property type="match status" value="1"/>
</dbReference>
<dbReference type="KEGG" id="lbq:CKQ53_15090"/>
<name>A0AAD0SN00_9GAMM</name>
<protein>
    <recommendedName>
        <fullName evidence="1">Calcineurin-like phosphoesterase domain-containing protein</fullName>
    </recommendedName>
</protein>
<dbReference type="Proteomes" id="UP000263881">
    <property type="component" value="Chromosome"/>
</dbReference>
<dbReference type="Pfam" id="PF00149">
    <property type="entry name" value="Metallophos"/>
    <property type="match status" value="1"/>
</dbReference>
<reference evidence="2 3" key="1">
    <citation type="submission" date="2017-08" db="EMBL/GenBank/DDBJ databases">
        <title>Comparative genomics of bacteria isolated from necrotic lesions of AOD affected trees.</title>
        <authorList>
            <person name="Doonan J."/>
            <person name="Denman S."/>
            <person name="McDonald J.E."/>
        </authorList>
    </citation>
    <scope>NUCLEOTIDE SEQUENCE [LARGE SCALE GENOMIC DNA]</scope>
    <source>
        <strain evidence="2 3">477</strain>
    </source>
</reference>
<dbReference type="GO" id="GO:0016787">
    <property type="term" value="F:hydrolase activity"/>
    <property type="evidence" value="ECO:0007669"/>
    <property type="project" value="InterPro"/>
</dbReference>